<evidence type="ECO:0000256" key="1">
    <source>
        <dbReference type="SAM" id="SignalP"/>
    </source>
</evidence>
<name>A0A3S5DF44_SERRU</name>
<protein>
    <recommendedName>
        <fullName evidence="6">Lipoprotein</fullName>
    </recommendedName>
</protein>
<keyword evidence="1" id="KW-0732">Signal</keyword>
<accession>A0A3S5DF44</accession>
<dbReference type="Proteomes" id="UP000307968">
    <property type="component" value="Chromosome"/>
</dbReference>
<feature type="chain" id="PRO_5036344927" description="Lipoprotein" evidence="1">
    <location>
        <begin position="20"/>
        <end position="222"/>
    </location>
</feature>
<dbReference type="RefSeq" id="WP_128143924.1">
    <property type="nucleotide sequence ID" value="NZ_CAMIPJ010000006.1"/>
</dbReference>
<gene>
    <name evidence="3" type="ORF">NCTC12971_05376</name>
    <name evidence="2" type="ORF">NCTC9419_02004</name>
</gene>
<evidence type="ECO:0008006" key="6">
    <source>
        <dbReference type="Google" id="ProtNLM"/>
    </source>
</evidence>
<organism evidence="2 4">
    <name type="scientific">Serratia rubidaea</name>
    <name type="common">Serratia marinorubra</name>
    <dbReference type="NCBI Taxonomy" id="61652"/>
    <lineage>
        <taxon>Bacteria</taxon>
        <taxon>Pseudomonadati</taxon>
        <taxon>Pseudomonadota</taxon>
        <taxon>Gammaproteobacteria</taxon>
        <taxon>Enterobacterales</taxon>
        <taxon>Yersiniaceae</taxon>
        <taxon>Serratia</taxon>
    </lineage>
</organism>
<evidence type="ECO:0000313" key="4">
    <source>
        <dbReference type="Proteomes" id="UP000271603"/>
    </source>
</evidence>
<sequence>MKIRPLFAICMFLSATAYAPLAAAESGLFCHGMEDEQPQDRAQLAEITTKSYFFNYRYPDDWNDNPKLENGQLRQESRYLIAGDRLVVGPEQRGYRCGYYINGKGIQTANWIKADTLRVLSDVVPADWRGVWVSNDGQRQLKIMARQAEYQFIGGGSDPGRISTVFPFSVPASQVDAQLTSPPPTDAPCKLKLHRLGEYLIITNGESCGLMNANPDGVLRKR</sequence>
<dbReference type="EMBL" id="LR590463">
    <property type="protein sequence ID" value="VTP67966.1"/>
    <property type="molecule type" value="Genomic_DNA"/>
</dbReference>
<evidence type="ECO:0000313" key="3">
    <source>
        <dbReference type="EMBL" id="VTP67966.1"/>
    </source>
</evidence>
<dbReference type="AlphaFoldDB" id="A0A3S5DF44"/>
<reference evidence="2 4" key="1">
    <citation type="submission" date="2018-12" db="EMBL/GenBank/DDBJ databases">
        <authorList>
            <consortium name="Pathogen Informatics"/>
        </authorList>
    </citation>
    <scope>NUCLEOTIDE SEQUENCE [LARGE SCALE GENOMIC DNA]</scope>
    <source>
        <strain evidence="3 5">NCTC12971</strain>
        <strain evidence="2 4">NCTC9419</strain>
    </source>
</reference>
<proteinExistence type="predicted"/>
<feature type="signal peptide" evidence="1">
    <location>
        <begin position="1"/>
        <end position="19"/>
    </location>
</feature>
<dbReference type="Proteomes" id="UP000271603">
    <property type="component" value="Chromosome"/>
</dbReference>
<dbReference type="GeneID" id="61763100"/>
<evidence type="ECO:0000313" key="5">
    <source>
        <dbReference type="Proteomes" id="UP000307968"/>
    </source>
</evidence>
<dbReference type="EMBL" id="LR134155">
    <property type="protein sequence ID" value="VEA70505.1"/>
    <property type="molecule type" value="Genomic_DNA"/>
</dbReference>
<evidence type="ECO:0000313" key="2">
    <source>
        <dbReference type="EMBL" id="VEA70505.1"/>
    </source>
</evidence>